<dbReference type="Proteomes" id="UP000679307">
    <property type="component" value="Chromosome"/>
</dbReference>
<comment type="subcellular location">
    <subcellularLocation>
        <location evidence="1">Cell membrane</location>
        <topology evidence="1">Multi-pass membrane protein</topology>
    </subcellularLocation>
</comment>
<keyword evidence="1" id="KW-0472">Membrane</keyword>
<gene>
    <name evidence="3" type="primary">lnt_1</name>
    <name evidence="1" type="synonym">lnt</name>
    <name evidence="3" type="ORF">ENKNEFLB_01700</name>
</gene>
<dbReference type="Pfam" id="PF00795">
    <property type="entry name" value="CN_hydrolase"/>
    <property type="match status" value="1"/>
</dbReference>
<name>A0ABX8EFR0_9ACTN</name>
<reference evidence="3 4" key="1">
    <citation type="submission" date="2021-05" db="EMBL/GenBank/DDBJ databases">
        <title>Complete genome of Nocardioides aquaticus KCTC 9944T isolated from meromictic and hypersaline Ekho Lake, Antarctica.</title>
        <authorList>
            <person name="Hwang K."/>
            <person name="Kim K.M."/>
            <person name="Choe H."/>
        </authorList>
    </citation>
    <scope>NUCLEOTIDE SEQUENCE [LARGE SCALE GENOMIC DNA]</scope>
    <source>
        <strain evidence="3 4">KCTC 9944</strain>
    </source>
</reference>
<dbReference type="InterPro" id="IPR045378">
    <property type="entry name" value="LNT_N"/>
</dbReference>
<keyword evidence="1" id="KW-1133">Transmembrane helix</keyword>
<feature type="transmembrane region" description="Helical" evidence="1">
    <location>
        <begin position="7"/>
        <end position="27"/>
    </location>
</feature>
<dbReference type="GO" id="GO:0016746">
    <property type="term" value="F:acyltransferase activity"/>
    <property type="evidence" value="ECO:0007669"/>
    <property type="project" value="UniProtKB-KW"/>
</dbReference>
<keyword evidence="1" id="KW-1003">Cell membrane</keyword>
<evidence type="ECO:0000313" key="4">
    <source>
        <dbReference type="Proteomes" id="UP000679307"/>
    </source>
</evidence>
<feature type="domain" description="CN hydrolase" evidence="2">
    <location>
        <begin position="213"/>
        <end position="470"/>
    </location>
</feature>
<evidence type="ECO:0000256" key="1">
    <source>
        <dbReference type="HAMAP-Rule" id="MF_01148"/>
    </source>
</evidence>
<keyword evidence="4" id="KW-1185">Reference proteome</keyword>
<evidence type="ECO:0000313" key="3">
    <source>
        <dbReference type="EMBL" id="QVT79319.1"/>
    </source>
</evidence>
<sequence>MSSPPRLVRPVQPFLVAGASLGAGLLASAGFEPLAVGWLVPLGTACWLAVTAGAGRTVAAASGLLFGLGFFLPLLAWLGPSIGVGAWVGLGIVQALWFGLAGTAVRAVRGVPGAALASAAVLTAVELARQSWPFGGLPWGRAGFSVVDTAWSGLLPWIGVTGTTFVLMLLAATAAEAVREAGVRTLSTVVVVAVCSVIPQMAPPVTASSKETFTVAAVQGGVPGDGRSVAAFHRTITRAHRDATVRLAQQVADGDVAKPDLVVWPESSTAVDPVNDPRARRAVDEASRAIGVPLLVNGIVSADDPDEALNQALLWNPGGGAGARYTKRHPVPFGEYVPFRDLLGGASDRFREIPRNILPGRETPPMEVVGDDVVEVAMAICFDVAYDDVIAPQVAAGAQVVVVQTSNATFTGTSQLDQQLALTRARALEVGRAVVVSSVNGVSAVIDPEGVVVAQSPTQVTDVLVQRVPLVADLTPVTRLAPVLGPAVWLLAGLSLGLAVVQRRRQAVPTVVRGSRCTR</sequence>
<feature type="transmembrane region" description="Helical" evidence="1">
    <location>
        <begin position="183"/>
        <end position="202"/>
    </location>
</feature>
<dbReference type="PROSITE" id="PS50263">
    <property type="entry name" value="CN_HYDROLASE"/>
    <property type="match status" value="1"/>
</dbReference>
<protein>
    <recommendedName>
        <fullName evidence="1">Apolipoprotein N-acyltransferase</fullName>
        <shortName evidence="1">ALP N-acyltransferase</shortName>
        <ecNumber evidence="1">2.3.1.269</ecNumber>
    </recommendedName>
</protein>
<dbReference type="Pfam" id="PF20154">
    <property type="entry name" value="LNT_N"/>
    <property type="match status" value="1"/>
</dbReference>
<dbReference type="InterPro" id="IPR004563">
    <property type="entry name" value="Apolipo_AcylTrfase"/>
</dbReference>
<feature type="transmembrane region" description="Helical" evidence="1">
    <location>
        <begin position="84"/>
        <end position="104"/>
    </location>
</feature>
<feature type="transmembrane region" description="Helical" evidence="1">
    <location>
        <begin position="111"/>
        <end position="129"/>
    </location>
</feature>
<evidence type="ECO:0000259" key="2">
    <source>
        <dbReference type="PROSITE" id="PS50263"/>
    </source>
</evidence>
<dbReference type="PANTHER" id="PTHR38686">
    <property type="entry name" value="APOLIPOPROTEIN N-ACYLTRANSFERASE"/>
    <property type="match status" value="1"/>
</dbReference>
<dbReference type="EMBL" id="CP075371">
    <property type="protein sequence ID" value="QVT79319.1"/>
    <property type="molecule type" value="Genomic_DNA"/>
</dbReference>
<keyword evidence="1 3" id="KW-0808">Transferase</keyword>
<comment type="similarity">
    <text evidence="1">Belongs to the CN hydrolase family. Apolipoprotein N-acyltransferase subfamily.</text>
</comment>
<comment type="catalytic activity">
    <reaction evidence="1">
        <text>N-terminal S-1,2-diacyl-sn-glyceryl-L-cysteinyl-[lipoprotein] + a glycerophospholipid = N-acyl-S-1,2-diacyl-sn-glyceryl-L-cysteinyl-[lipoprotein] + a 2-acyl-sn-glycero-3-phospholipid + H(+)</text>
        <dbReference type="Rhea" id="RHEA:48228"/>
        <dbReference type="Rhea" id="RHEA-COMP:14681"/>
        <dbReference type="Rhea" id="RHEA-COMP:14684"/>
        <dbReference type="ChEBI" id="CHEBI:15378"/>
        <dbReference type="ChEBI" id="CHEBI:136912"/>
        <dbReference type="ChEBI" id="CHEBI:140656"/>
        <dbReference type="ChEBI" id="CHEBI:140657"/>
        <dbReference type="ChEBI" id="CHEBI:140660"/>
        <dbReference type="EC" id="2.3.1.269"/>
    </reaction>
</comment>
<feature type="transmembrane region" description="Helical" evidence="1">
    <location>
        <begin position="57"/>
        <end position="78"/>
    </location>
</feature>
<dbReference type="HAMAP" id="MF_01148">
    <property type="entry name" value="Lnt"/>
    <property type="match status" value="1"/>
</dbReference>
<feature type="transmembrane region" description="Helical" evidence="1">
    <location>
        <begin position="480"/>
        <end position="501"/>
    </location>
</feature>
<dbReference type="InterPro" id="IPR003010">
    <property type="entry name" value="C-N_Hydrolase"/>
</dbReference>
<accession>A0ABX8EFR0</accession>
<proteinExistence type="inferred from homology"/>
<dbReference type="CDD" id="cd07571">
    <property type="entry name" value="ALP_N-acyl_transferase"/>
    <property type="match status" value="1"/>
</dbReference>
<dbReference type="NCBIfam" id="TIGR00546">
    <property type="entry name" value="lnt"/>
    <property type="match status" value="1"/>
</dbReference>
<comment type="function">
    <text evidence="1">Catalyzes the phospholipid dependent N-acylation of the N-terminal cysteine of apolipoprotein, the last step in lipoprotein maturation.</text>
</comment>
<keyword evidence="1 3" id="KW-0012">Acyltransferase</keyword>
<keyword evidence="1" id="KW-0812">Transmembrane</keyword>
<dbReference type="EC" id="2.3.1.269" evidence="1"/>
<dbReference type="PANTHER" id="PTHR38686:SF1">
    <property type="entry name" value="APOLIPOPROTEIN N-ACYLTRANSFERASE"/>
    <property type="match status" value="1"/>
</dbReference>
<feature type="transmembrane region" description="Helical" evidence="1">
    <location>
        <begin position="149"/>
        <end position="171"/>
    </location>
</feature>
<feature type="transmembrane region" description="Helical" evidence="1">
    <location>
        <begin position="33"/>
        <end position="50"/>
    </location>
</feature>
<dbReference type="RefSeq" id="WP_338040955.1">
    <property type="nucleotide sequence ID" value="NZ_BAAAHS010000187.1"/>
</dbReference>
<comment type="pathway">
    <text evidence="1">Protein modification; lipoprotein biosynthesis (N-acyl transfer).</text>
</comment>
<organism evidence="3 4">
    <name type="scientific">Nocardioides aquaticus</name>
    <dbReference type="NCBI Taxonomy" id="160826"/>
    <lineage>
        <taxon>Bacteria</taxon>
        <taxon>Bacillati</taxon>
        <taxon>Actinomycetota</taxon>
        <taxon>Actinomycetes</taxon>
        <taxon>Propionibacteriales</taxon>
        <taxon>Nocardioidaceae</taxon>
        <taxon>Nocardioides</taxon>
    </lineage>
</organism>